<sequence length="255" mass="27210">MTDRRITRRQVLGGLGTAGMASVAIAQFGSAETKYTNATVFTDEDDTPVLTIEWREQYNGQVVERASVDSETPEGELPAFVTSNVLPGDSGGVLLHMTVPPSGGKPETCLSFEMRVEDISEQGETEPERKADASTVLDEAIDATVWYDTGPFRSNVLFPCNGRRDPGERVLASGPLAAVTDTLSGSSSPVEVSCLTPSNSLCLGFDWHLDESVSNAVQSDRVTVAFDVVIESSGGHTHDRPTDDAAGDSAREDQP</sequence>
<feature type="region of interest" description="Disordered" evidence="1">
    <location>
        <begin position="233"/>
        <end position="255"/>
    </location>
</feature>
<reference evidence="2 3" key="1">
    <citation type="submission" date="2021-06" db="EMBL/GenBank/DDBJ databases">
        <title>Halomicroarcula sp. a new haloarchaeum isolated from saline soil.</title>
        <authorList>
            <person name="Duran-Viseras A."/>
            <person name="Sanchez-Porro C."/>
            <person name="Ventosa A."/>
        </authorList>
    </citation>
    <scope>NUCLEOTIDE SEQUENCE [LARGE SCALE GENOMIC DNA]</scope>
    <source>
        <strain evidence="2 3">F13</strain>
    </source>
</reference>
<evidence type="ECO:0008006" key="4">
    <source>
        <dbReference type="Google" id="ProtNLM"/>
    </source>
</evidence>
<dbReference type="EMBL" id="RKLR01000006">
    <property type="protein sequence ID" value="MBX0324337.1"/>
    <property type="molecule type" value="Genomic_DNA"/>
</dbReference>
<gene>
    <name evidence="2" type="ORF">EGH21_15005</name>
</gene>
<evidence type="ECO:0000313" key="3">
    <source>
        <dbReference type="Proteomes" id="UP001430377"/>
    </source>
</evidence>
<feature type="compositionally biased region" description="Basic and acidic residues" evidence="1">
    <location>
        <begin position="236"/>
        <end position="255"/>
    </location>
</feature>
<organism evidence="2 3">
    <name type="scientific">Haloarcula rubra</name>
    <dbReference type="NCBI Taxonomy" id="2487747"/>
    <lineage>
        <taxon>Archaea</taxon>
        <taxon>Methanobacteriati</taxon>
        <taxon>Methanobacteriota</taxon>
        <taxon>Stenosarchaea group</taxon>
        <taxon>Halobacteria</taxon>
        <taxon>Halobacteriales</taxon>
        <taxon>Haloarculaceae</taxon>
        <taxon>Haloarcula</taxon>
    </lineage>
</organism>
<evidence type="ECO:0000313" key="2">
    <source>
        <dbReference type="EMBL" id="MBX0324337.1"/>
    </source>
</evidence>
<dbReference type="Proteomes" id="UP001430377">
    <property type="component" value="Unassembled WGS sequence"/>
</dbReference>
<dbReference type="AlphaFoldDB" id="A0AAW4PVS5"/>
<dbReference type="InterPro" id="IPR006311">
    <property type="entry name" value="TAT_signal"/>
</dbReference>
<name>A0AAW4PVS5_9EURY</name>
<accession>A0AAW4PVS5</accession>
<protein>
    <recommendedName>
        <fullName evidence="4">Ribosomally synthesized peptide with SipW-like signal peptide</fullName>
    </recommendedName>
</protein>
<dbReference type="RefSeq" id="WP_220619294.1">
    <property type="nucleotide sequence ID" value="NZ_RKLR01000006.1"/>
</dbReference>
<keyword evidence="3" id="KW-1185">Reference proteome</keyword>
<proteinExistence type="predicted"/>
<comment type="caution">
    <text evidence="2">The sequence shown here is derived from an EMBL/GenBank/DDBJ whole genome shotgun (WGS) entry which is preliminary data.</text>
</comment>
<evidence type="ECO:0000256" key="1">
    <source>
        <dbReference type="SAM" id="MobiDB-lite"/>
    </source>
</evidence>
<dbReference type="PROSITE" id="PS51318">
    <property type="entry name" value="TAT"/>
    <property type="match status" value="1"/>
</dbReference>